<dbReference type="OrthoDB" id="5860460at2759"/>
<dbReference type="Proteomes" id="UP000005239">
    <property type="component" value="Unassembled WGS sequence"/>
</dbReference>
<accession>A0A2A6CVF6</accession>
<dbReference type="Pfam" id="PF20700">
    <property type="entry name" value="Mutator"/>
    <property type="match status" value="1"/>
</dbReference>
<reference evidence="3" key="2">
    <citation type="submission" date="2022-06" db="UniProtKB">
        <authorList>
            <consortium name="EnsemblMetazoa"/>
        </authorList>
    </citation>
    <scope>IDENTIFICATION</scope>
    <source>
        <strain evidence="3">PS312</strain>
    </source>
</reference>
<dbReference type="PANTHER" id="PTHR31751:SF42">
    <property type="entry name" value="PROTEIN CBG10204"/>
    <property type="match status" value="1"/>
</dbReference>
<gene>
    <name evidence="3" type="primary">WBGene00282553</name>
</gene>
<feature type="compositionally biased region" description="Acidic residues" evidence="1">
    <location>
        <begin position="532"/>
        <end position="570"/>
    </location>
</feature>
<organism evidence="3 4">
    <name type="scientific">Pristionchus pacificus</name>
    <name type="common">Parasitic nematode worm</name>
    <dbReference type="NCBI Taxonomy" id="54126"/>
    <lineage>
        <taxon>Eukaryota</taxon>
        <taxon>Metazoa</taxon>
        <taxon>Ecdysozoa</taxon>
        <taxon>Nematoda</taxon>
        <taxon>Chromadorea</taxon>
        <taxon>Rhabditida</taxon>
        <taxon>Rhabditina</taxon>
        <taxon>Diplogasteromorpha</taxon>
        <taxon>Diplogasteroidea</taxon>
        <taxon>Neodiplogasteridae</taxon>
        <taxon>Pristionchus</taxon>
    </lineage>
</organism>
<reference evidence="4" key="1">
    <citation type="journal article" date="2008" name="Nat. Genet.">
        <title>The Pristionchus pacificus genome provides a unique perspective on nematode lifestyle and parasitism.</title>
        <authorList>
            <person name="Dieterich C."/>
            <person name="Clifton S.W."/>
            <person name="Schuster L.N."/>
            <person name="Chinwalla A."/>
            <person name="Delehaunty K."/>
            <person name="Dinkelacker I."/>
            <person name="Fulton L."/>
            <person name="Fulton R."/>
            <person name="Godfrey J."/>
            <person name="Minx P."/>
            <person name="Mitreva M."/>
            <person name="Roeseler W."/>
            <person name="Tian H."/>
            <person name="Witte H."/>
            <person name="Yang S.P."/>
            <person name="Wilson R.K."/>
            <person name="Sommer R.J."/>
        </authorList>
    </citation>
    <scope>NUCLEOTIDE SEQUENCE [LARGE SCALE GENOMIC DNA]</scope>
    <source>
        <strain evidence="4">PS312</strain>
    </source>
</reference>
<feature type="domain" description="Mutator-like transposase" evidence="2">
    <location>
        <begin position="134"/>
        <end position="328"/>
    </location>
</feature>
<keyword evidence="4" id="KW-1185">Reference proteome</keyword>
<dbReference type="AlphaFoldDB" id="A0A2A6CVF6"/>
<dbReference type="PANTHER" id="PTHR31751">
    <property type="entry name" value="SI:CH211-108C17.2-RELATED-RELATED"/>
    <property type="match status" value="1"/>
</dbReference>
<protein>
    <recommendedName>
        <fullName evidence="2">Mutator-like transposase domain-containing protein</fullName>
    </recommendedName>
</protein>
<proteinExistence type="predicted"/>
<feature type="compositionally biased region" description="Polar residues" evidence="1">
    <location>
        <begin position="600"/>
        <end position="614"/>
    </location>
</feature>
<accession>A0A8R1V1R1</accession>
<feature type="compositionally biased region" description="Basic residues" evidence="1">
    <location>
        <begin position="582"/>
        <end position="591"/>
    </location>
</feature>
<evidence type="ECO:0000313" key="4">
    <source>
        <dbReference type="Proteomes" id="UP000005239"/>
    </source>
</evidence>
<evidence type="ECO:0000259" key="2">
    <source>
        <dbReference type="Pfam" id="PF20700"/>
    </source>
</evidence>
<dbReference type="InterPro" id="IPR049012">
    <property type="entry name" value="Mutator_transp_dom"/>
</dbReference>
<feature type="region of interest" description="Disordered" evidence="1">
    <location>
        <begin position="502"/>
        <end position="647"/>
    </location>
</feature>
<feature type="compositionally biased region" description="Basic and acidic residues" evidence="1">
    <location>
        <begin position="625"/>
        <end position="647"/>
    </location>
</feature>
<evidence type="ECO:0000313" key="3">
    <source>
        <dbReference type="EnsemblMetazoa" id="PPA44184.1"/>
    </source>
</evidence>
<feature type="region of interest" description="Disordered" evidence="1">
    <location>
        <begin position="89"/>
        <end position="124"/>
    </location>
</feature>
<feature type="compositionally biased region" description="Polar residues" evidence="1">
    <location>
        <begin position="106"/>
        <end position="120"/>
    </location>
</feature>
<sequence length="647" mass="73086">MWISYLNLAEEGDKLLIEWREKLGQKHRIYWCSSHFNGDHPDPIDVRFSSTTVIAIVVHFEFQLRPPTSSASNDMPLLSRKMSEVRVTDNVGTSSVPPLSRRTTAEFPQTSHSNSFTFPSPTRDPSELTVLDGRYYEGNVKIACSAHTTGLPLARLDDFASEMGLAIPAQRTMHNYIADLIGPAVDKVYINHMKEVQDIVRNTTHDKGIDISMDGRYDSPGFSASNCAISAVDLKTNLVIMVVNKNKKEKEIGGVSGRMEKEGVRQGLMRIQALQFKVHSLCTDNDARIGKMLREDAQFKDIKHLLDFWHLIKSINHDLREIAKKKRCPNIKYWHSQIINHGYYVHYKYGKSRERGLKYWISLLAHVTGRHKHFAKVPFLHGIKRCRHKALQTSPAYQIKRGSEEYHALKAIVMTRTSPKWYEERIKLATLHFYTLALLNMLDMRVETGNCSVTVNGRQGDTVKRKMAKAKHEWRKQAWEEIPKVIERMRLQQFLKKNNAPSDRGYILGEGEDGAESDVSVELGGGLYGEPVDSDQEPLMDAIELSDAEDRESEEEEEEEGSSGSEWEEGETGRIAMEKGGRGRGRGRGGRGRGLGRAQSRVTADTSTALTCTLSDEEEVQGCTEEGKGEQKKEGDTSEGRKEDCEG</sequence>
<name>A0A2A6CVF6_PRIPA</name>
<dbReference type="EnsemblMetazoa" id="PPA44184.1">
    <property type="protein sequence ID" value="PPA44184.1"/>
    <property type="gene ID" value="WBGene00282553"/>
</dbReference>
<evidence type="ECO:0000256" key="1">
    <source>
        <dbReference type="SAM" id="MobiDB-lite"/>
    </source>
</evidence>